<comment type="caution">
    <text evidence="2">The sequence shown here is derived from an EMBL/GenBank/DDBJ whole genome shotgun (WGS) entry which is preliminary data.</text>
</comment>
<dbReference type="Pfam" id="PF14080">
    <property type="entry name" value="DUF4261"/>
    <property type="match status" value="1"/>
</dbReference>
<sequence length="283" mass="31808">MGIFDFIKKASTPQESFAPIQNSPEVLTTRLLYFERPSIDAAKILQELKPVYTGVESAGEGNTLLFFFPELKINLSDASIPAQLTLLNSEGSKTSNIEESSLQQNWHWEEATHIAQQCNYEIFISDLMSRSLDYKVRADLYLNFLGALIKVTNPQAIHSLNCQKLILPEDLVLDSATRNREDLHGLVNVRLFNINDGQEGEILMDTIGMHSLGLPDLQIKFTGLDENEVAGLLWNYAYYIYENGDVIKSGNTLQGLSEASKWKSEKQPSLVDPERIVINILVD</sequence>
<accession>A0ABP8FXY0</accession>
<evidence type="ECO:0000259" key="1">
    <source>
        <dbReference type="Pfam" id="PF14080"/>
    </source>
</evidence>
<dbReference type="RefSeq" id="WP_345168577.1">
    <property type="nucleotide sequence ID" value="NZ_BAABGX010000003.1"/>
</dbReference>
<dbReference type="InterPro" id="IPR025357">
    <property type="entry name" value="DUF4261"/>
</dbReference>
<dbReference type="Proteomes" id="UP001501844">
    <property type="component" value="Unassembled WGS sequence"/>
</dbReference>
<organism evidence="2 3">
    <name type="scientific">Nibribacter koreensis</name>
    <dbReference type="NCBI Taxonomy" id="1084519"/>
    <lineage>
        <taxon>Bacteria</taxon>
        <taxon>Pseudomonadati</taxon>
        <taxon>Bacteroidota</taxon>
        <taxon>Cytophagia</taxon>
        <taxon>Cytophagales</taxon>
        <taxon>Hymenobacteraceae</taxon>
        <taxon>Nibribacter</taxon>
    </lineage>
</organism>
<feature type="domain" description="DUF4261" evidence="1">
    <location>
        <begin position="205"/>
        <end position="280"/>
    </location>
</feature>
<name>A0ABP8FXY0_9BACT</name>
<protein>
    <recommendedName>
        <fullName evidence="1">DUF4261 domain-containing protein</fullName>
    </recommendedName>
</protein>
<proteinExistence type="predicted"/>
<evidence type="ECO:0000313" key="3">
    <source>
        <dbReference type="Proteomes" id="UP001501844"/>
    </source>
</evidence>
<dbReference type="EMBL" id="BAABGX010000003">
    <property type="protein sequence ID" value="GAA4313330.1"/>
    <property type="molecule type" value="Genomic_DNA"/>
</dbReference>
<evidence type="ECO:0000313" key="2">
    <source>
        <dbReference type="EMBL" id="GAA4313330.1"/>
    </source>
</evidence>
<reference evidence="3" key="1">
    <citation type="journal article" date="2019" name="Int. J. Syst. Evol. Microbiol.">
        <title>The Global Catalogue of Microorganisms (GCM) 10K type strain sequencing project: providing services to taxonomists for standard genome sequencing and annotation.</title>
        <authorList>
            <consortium name="The Broad Institute Genomics Platform"/>
            <consortium name="The Broad Institute Genome Sequencing Center for Infectious Disease"/>
            <person name="Wu L."/>
            <person name="Ma J."/>
        </authorList>
    </citation>
    <scope>NUCLEOTIDE SEQUENCE [LARGE SCALE GENOMIC DNA]</scope>
    <source>
        <strain evidence="3">JCM 17917</strain>
    </source>
</reference>
<gene>
    <name evidence="2" type="ORF">GCM10023183_32950</name>
</gene>
<keyword evidence="3" id="KW-1185">Reference proteome</keyword>